<evidence type="ECO:0000256" key="4">
    <source>
        <dbReference type="SAM" id="SignalP"/>
    </source>
</evidence>
<dbReference type="Pfam" id="PF13855">
    <property type="entry name" value="LRR_8"/>
    <property type="match status" value="1"/>
</dbReference>
<dbReference type="PANTHER" id="PTHR24369">
    <property type="entry name" value="ANTIGEN BSP, PUTATIVE-RELATED"/>
    <property type="match status" value="1"/>
</dbReference>
<name>A0ABM1M2E5_NICVS</name>
<evidence type="ECO:0000313" key="6">
    <source>
        <dbReference type="RefSeq" id="XP_017768745.1"/>
    </source>
</evidence>
<organism evidence="5 6">
    <name type="scientific">Nicrophorus vespilloides</name>
    <name type="common">Boreal carrion beetle</name>
    <dbReference type="NCBI Taxonomy" id="110193"/>
    <lineage>
        <taxon>Eukaryota</taxon>
        <taxon>Metazoa</taxon>
        <taxon>Ecdysozoa</taxon>
        <taxon>Arthropoda</taxon>
        <taxon>Hexapoda</taxon>
        <taxon>Insecta</taxon>
        <taxon>Pterygota</taxon>
        <taxon>Neoptera</taxon>
        <taxon>Endopterygota</taxon>
        <taxon>Coleoptera</taxon>
        <taxon>Polyphaga</taxon>
        <taxon>Staphyliniformia</taxon>
        <taxon>Silphidae</taxon>
        <taxon>Nicrophorinae</taxon>
        <taxon>Nicrophorus</taxon>
    </lineage>
</organism>
<reference evidence="6" key="1">
    <citation type="submission" date="2025-08" db="UniProtKB">
        <authorList>
            <consortium name="RefSeq"/>
        </authorList>
    </citation>
    <scope>IDENTIFICATION</scope>
    <source>
        <tissue evidence="6">Whole Larva</tissue>
    </source>
</reference>
<dbReference type="SUPFAM" id="SSF52058">
    <property type="entry name" value="L domain-like"/>
    <property type="match status" value="1"/>
</dbReference>
<evidence type="ECO:0000313" key="5">
    <source>
        <dbReference type="Proteomes" id="UP000695000"/>
    </source>
</evidence>
<dbReference type="RefSeq" id="XP_017768745.1">
    <property type="nucleotide sequence ID" value="XM_017913256.1"/>
</dbReference>
<evidence type="ECO:0000256" key="1">
    <source>
        <dbReference type="ARBA" id="ARBA00022614"/>
    </source>
</evidence>
<protein>
    <submittedName>
        <fullName evidence="6">Leucine-rich repeat-containing protein 15-like</fullName>
    </submittedName>
</protein>
<dbReference type="InterPro" id="IPR003591">
    <property type="entry name" value="Leu-rich_rpt_typical-subtyp"/>
</dbReference>
<keyword evidence="5" id="KW-1185">Reference proteome</keyword>
<dbReference type="InterPro" id="IPR050541">
    <property type="entry name" value="LRR_TM_domain-containing"/>
</dbReference>
<keyword evidence="1" id="KW-0433">Leucine-rich repeat</keyword>
<feature type="chain" id="PRO_5045310964" evidence="4">
    <location>
        <begin position="23"/>
        <end position="358"/>
    </location>
</feature>
<dbReference type="Proteomes" id="UP000695000">
    <property type="component" value="Unplaced"/>
</dbReference>
<keyword evidence="2 4" id="KW-0732">Signal</keyword>
<evidence type="ECO:0000256" key="2">
    <source>
        <dbReference type="ARBA" id="ARBA00022729"/>
    </source>
</evidence>
<evidence type="ECO:0000256" key="3">
    <source>
        <dbReference type="ARBA" id="ARBA00022737"/>
    </source>
</evidence>
<dbReference type="Gene3D" id="3.80.10.10">
    <property type="entry name" value="Ribonuclease Inhibitor"/>
    <property type="match status" value="2"/>
</dbReference>
<dbReference type="InterPro" id="IPR032675">
    <property type="entry name" value="LRR_dom_sf"/>
</dbReference>
<gene>
    <name evidence="6" type="primary">LOC108556929</name>
</gene>
<accession>A0ABM1M2E5</accession>
<dbReference type="GeneID" id="108556929"/>
<dbReference type="PROSITE" id="PS51450">
    <property type="entry name" value="LRR"/>
    <property type="match status" value="2"/>
</dbReference>
<feature type="signal peptide" evidence="4">
    <location>
        <begin position="1"/>
        <end position="22"/>
    </location>
</feature>
<dbReference type="SMART" id="SM00369">
    <property type="entry name" value="LRR_TYP"/>
    <property type="match status" value="6"/>
</dbReference>
<sequence length="358" mass="41102">MKPTRGILTILFVCAYLSFANCCHTFKNTEAEIKPQNEQVYTDKITGCIERANDAFQGKTIEHVAVKQQMLPHIFRDSIRHLVKLKSIRFEKCEIESIHPYTFRNLPRVVEIAFTGNNISEIKAETFARDMPVQILNLNDNNIKSVENFQNMPKLKRLLIKNNKISAITNNWFINSTSLQEIDISHNKLENLTANCFQYTKNLVKIDLSYNDISKLSKNTFDILKNIDFLNLRNNRISQIDGNAFVNNAVINHLNLGANKLNYLPTALMDNIKVKTFTITGNPMRCNCIESVTKWLERIEGVMVPLQGCTDSRLPYCVFPKILSLECEENIDNESVQRYMGIIKGNKELLACASDFFY</sequence>
<proteinExistence type="predicted"/>
<dbReference type="PANTHER" id="PTHR24369:SF210">
    <property type="entry name" value="CHAOPTIN-RELATED"/>
    <property type="match status" value="1"/>
</dbReference>
<dbReference type="InterPro" id="IPR001611">
    <property type="entry name" value="Leu-rich_rpt"/>
</dbReference>
<keyword evidence="3" id="KW-0677">Repeat</keyword>